<evidence type="ECO:0000256" key="1">
    <source>
        <dbReference type="ARBA" id="ARBA00004651"/>
    </source>
</evidence>
<dbReference type="EMBL" id="CAEZWY010000019">
    <property type="protein sequence ID" value="CAB4666400.1"/>
    <property type="molecule type" value="Genomic_DNA"/>
</dbReference>
<keyword evidence="3 6" id="KW-0812">Transmembrane</keyword>
<feature type="transmembrane region" description="Helical" evidence="6">
    <location>
        <begin position="149"/>
        <end position="169"/>
    </location>
</feature>
<dbReference type="PANTHER" id="PTHR42920">
    <property type="entry name" value="OS03G0707200 PROTEIN-RELATED"/>
    <property type="match status" value="1"/>
</dbReference>
<keyword evidence="4 6" id="KW-1133">Transmembrane helix</keyword>
<feature type="domain" description="EamA" evidence="7">
    <location>
        <begin position="12"/>
        <end position="139"/>
    </location>
</feature>
<keyword evidence="2" id="KW-1003">Cell membrane</keyword>
<evidence type="ECO:0000313" key="10">
    <source>
        <dbReference type="EMBL" id="CAB4736972.1"/>
    </source>
</evidence>
<dbReference type="SUPFAM" id="SSF103481">
    <property type="entry name" value="Multidrug resistance efflux transporter EmrE"/>
    <property type="match status" value="2"/>
</dbReference>
<feature type="transmembrane region" description="Helical" evidence="6">
    <location>
        <begin position="262"/>
        <end position="281"/>
    </location>
</feature>
<evidence type="ECO:0000256" key="4">
    <source>
        <dbReference type="ARBA" id="ARBA00022989"/>
    </source>
</evidence>
<dbReference type="InterPro" id="IPR037185">
    <property type="entry name" value="EmrE-like"/>
</dbReference>
<organism evidence="15">
    <name type="scientific">freshwater metagenome</name>
    <dbReference type="NCBI Taxonomy" id="449393"/>
    <lineage>
        <taxon>unclassified sequences</taxon>
        <taxon>metagenomes</taxon>
        <taxon>ecological metagenomes</taxon>
    </lineage>
</organism>
<feature type="transmembrane region" description="Helical" evidence="6">
    <location>
        <begin position="93"/>
        <end position="112"/>
    </location>
</feature>
<dbReference type="EMBL" id="CAFAAT010000019">
    <property type="protein sequence ID" value="CAB4800814.1"/>
    <property type="molecule type" value="Genomic_DNA"/>
</dbReference>
<dbReference type="EMBL" id="CAFBOI010000015">
    <property type="protein sequence ID" value="CAB4972834.1"/>
    <property type="molecule type" value="Genomic_DNA"/>
</dbReference>
<dbReference type="EMBL" id="CAEZYX010000016">
    <property type="protein sequence ID" value="CAB4736972.1"/>
    <property type="molecule type" value="Genomic_DNA"/>
</dbReference>
<evidence type="ECO:0000256" key="5">
    <source>
        <dbReference type="ARBA" id="ARBA00023136"/>
    </source>
</evidence>
<evidence type="ECO:0000313" key="9">
    <source>
        <dbReference type="EMBL" id="CAB4666400.1"/>
    </source>
</evidence>
<dbReference type="EMBL" id="CAFBQT010000021">
    <property type="protein sequence ID" value="CAB5060758.1"/>
    <property type="molecule type" value="Genomic_DNA"/>
</dbReference>
<evidence type="ECO:0000256" key="2">
    <source>
        <dbReference type="ARBA" id="ARBA00022475"/>
    </source>
</evidence>
<evidence type="ECO:0000259" key="7">
    <source>
        <dbReference type="Pfam" id="PF00892"/>
    </source>
</evidence>
<evidence type="ECO:0000256" key="6">
    <source>
        <dbReference type="SAM" id="Phobius"/>
    </source>
</evidence>
<feature type="transmembrane region" description="Helical" evidence="6">
    <location>
        <begin position="9"/>
        <end position="28"/>
    </location>
</feature>
<dbReference type="InterPro" id="IPR000620">
    <property type="entry name" value="EamA_dom"/>
</dbReference>
<evidence type="ECO:0000256" key="3">
    <source>
        <dbReference type="ARBA" id="ARBA00022692"/>
    </source>
</evidence>
<feature type="transmembrane region" description="Helical" evidence="6">
    <location>
        <begin position="176"/>
        <end position="195"/>
    </location>
</feature>
<keyword evidence="5 6" id="KW-0472">Membrane</keyword>
<feature type="transmembrane region" description="Helical" evidence="6">
    <location>
        <begin position="40"/>
        <end position="55"/>
    </location>
</feature>
<proteinExistence type="predicted"/>
<dbReference type="EMBL" id="CAFAAE010000015">
    <property type="protein sequence ID" value="CAB4785470.1"/>
    <property type="molecule type" value="Genomic_DNA"/>
</dbReference>
<evidence type="ECO:0000313" key="13">
    <source>
        <dbReference type="EMBL" id="CAB4938049.1"/>
    </source>
</evidence>
<gene>
    <name evidence="8" type="ORF">UFOPK1791_00364</name>
    <name evidence="9" type="ORF">UFOPK2312_00314</name>
    <name evidence="10" type="ORF">UFOPK2802_00292</name>
    <name evidence="11" type="ORF">UFOPK2982_00197</name>
    <name evidence="12" type="ORF">UFOPK3083_00339</name>
    <name evidence="13" type="ORF">UFOPK3783_00132</name>
    <name evidence="14" type="ORF">UFOPK3948_00261</name>
    <name evidence="15" type="ORF">UFOPK4113_00220</name>
    <name evidence="16" type="ORF">UFOPK4355_00293</name>
</gene>
<dbReference type="GO" id="GO:0005886">
    <property type="term" value="C:plasma membrane"/>
    <property type="evidence" value="ECO:0007669"/>
    <property type="project" value="UniProtKB-SubCell"/>
</dbReference>
<dbReference type="EMBL" id="CAFBPL010000012">
    <property type="protein sequence ID" value="CAB5009612.1"/>
    <property type="molecule type" value="Genomic_DNA"/>
</dbReference>
<reference evidence="15" key="1">
    <citation type="submission" date="2020-05" db="EMBL/GenBank/DDBJ databases">
        <authorList>
            <person name="Chiriac C."/>
            <person name="Salcher M."/>
            <person name="Ghai R."/>
            <person name="Kavagutti S V."/>
        </authorList>
    </citation>
    <scope>NUCLEOTIDE SEQUENCE</scope>
</reference>
<feature type="transmembrane region" description="Helical" evidence="6">
    <location>
        <begin position="207"/>
        <end position="225"/>
    </location>
</feature>
<sequence length="284" mass="30192">MTHSLKVKLAPLALVAVAAMWGATFVLMKDSISRQPINDFLFTRFSLATLILILLRPNALKLINRDLALRGVGAGTFLGLGFIFQTYGLSNTTAAITGFVTGLYVVLTPLIAASILHRKVTGKAWLAVAIATIGLTFLSFQGFSLNFGAVLVLICAIFFSAHIVALGEWSAGRDAYAMTITQLATCAAITGIASIPGGYVPPPDKGVWAVVIFCAVFATAFAFIIQTWAQSVMSPTTVAVLITNETVFAALFAVWFGGEILTPKIIIGGILVLISMYLIVLTEK</sequence>
<dbReference type="InterPro" id="IPR051258">
    <property type="entry name" value="Diverse_Substrate_Transporter"/>
</dbReference>
<dbReference type="EMBL" id="CAFBNI010000006">
    <property type="protein sequence ID" value="CAB4938049.1"/>
    <property type="molecule type" value="Genomic_DNA"/>
</dbReference>
<dbReference type="AlphaFoldDB" id="A0A6J7Q504"/>
<evidence type="ECO:0000313" key="15">
    <source>
        <dbReference type="EMBL" id="CAB5009612.1"/>
    </source>
</evidence>
<protein>
    <submittedName>
        <fullName evidence="15">Unannotated protein</fullName>
    </submittedName>
</protein>
<dbReference type="Pfam" id="PF00892">
    <property type="entry name" value="EamA"/>
    <property type="match status" value="2"/>
</dbReference>
<comment type="subcellular location">
    <subcellularLocation>
        <location evidence="1">Cell membrane</location>
        <topology evidence="1">Multi-pass membrane protein</topology>
    </subcellularLocation>
</comment>
<feature type="transmembrane region" description="Helical" evidence="6">
    <location>
        <begin position="237"/>
        <end position="256"/>
    </location>
</feature>
<evidence type="ECO:0000313" key="11">
    <source>
        <dbReference type="EMBL" id="CAB4785470.1"/>
    </source>
</evidence>
<evidence type="ECO:0000313" key="8">
    <source>
        <dbReference type="EMBL" id="CAB4587828.1"/>
    </source>
</evidence>
<feature type="transmembrane region" description="Helical" evidence="6">
    <location>
        <begin position="124"/>
        <end position="143"/>
    </location>
</feature>
<dbReference type="PANTHER" id="PTHR42920:SF5">
    <property type="entry name" value="EAMA DOMAIN-CONTAINING PROTEIN"/>
    <property type="match status" value="1"/>
</dbReference>
<accession>A0A6J7Q504</accession>
<feature type="transmembrane region" description="Helical" evidence="6">
    <location>
        <begin position="67"/>
        <end position="87"/>
    </location>
</feature>
<evidence type="ECO:0000313" key="12">
    <source>
        <dbReference type="EMBL" id="CAB4800814.1"/>
    </source>
</evidence>
<feature type="domain" description="EamA" evidence="7">
    <location>
        <begin position="147"/>
        <end position="280"/>
    </location>
</feature>
<name>A0A6J7Q504_9ZZZZ</name>
<dbReference type="EMBL" id="CAEZUF010000021">
    <property type="protein sequence ID" value="CAB4587828.1"/>
    <property type="molecule type" value="Genomic_DNA"/>
</dbReference>
<evidence type="ECO:0000313" key="14">
    <source>
        <dbReference type="EMBL" id="CAB4972834.1"/>
    </source>
</evidence>
<evidence type="ECO:0000313" key="16">
    <source>
        <dbReference type="EMBL" id="CAB5060758.1"/>
    </source>
</evidence>